<sequence length="94" mass="10604">MNLFAATKGQNTTTAINTAQVHHKGFCNGWVLNSKESRMFMLSIKNRKCQLFGAQEQTKLDSRRLDKSCFEQRISSTPSSYGIKIVCRRDLSSG</sequence>
<dbReference type="Proteomes" id="UP001054837">
    <property type="component" value="Unassembled WGS sequence"/>
</dbReference>
<gene>
    <name evidence="1" type="ORF">CDAR_302171</name>
</gene>
<dbReference type="AlphaFoldDB" id="A0AAV4SDM5"/>
<name>A0AAV4SDM5_9ARAC</name>
<comment type="caution">
    <text evidence="1">The sequence shown here is derived from an EMBL/GenBank/DDBJ whole genome shotgun (WGS) entry which is preliminary data.</text>
</comment>
<evidence type="ECO:0000313" key="1">
    <source>
        <dbReference type="EMBL" id="GIY32558.1"/>
    </source>
</evidence>
<proteinExistence type="predicted"/>
<keyword evidence="2" id="KW-1185">Reference proteome</keyword>
<accession>A0AAV4SDM5</accession>
<dbReference type="EMBL" id="BPLQ01007821">
    <property type="protein sequence ID" value="GIY32558.1"/>
    <property type="molecule type" value="Genomic_DNA"/>
</dbReference>
<organism evidence="1 2">
    <name type="scientific">Caerostris darwini</name>
    <dbReference type="NCBI Taxonomy" id="1538125"/>
    <lineage>
        <taxon>Eukaryota</taxon>
        <taxon>Metazoa</taxon>
        <taxon>Ecdysozoa</taxon>
        <taxon>Arthropoda</taxon>
        <taxon>Chelicerata</taxon>
        <taxon>Arachnida</taxon>
        <taxon>Araneae</taxon>
        <taxon>Araneomorphae</taxon>
        <taxon>Entelegynae</taxon>
        <taxon>Araneoidea</taxon>
        <taxon>Araneidae</taxon>
        <taxon>Caerostris</taxon>
    </lineage>
</organism>
<evidence type="ECO:0000313" key="2">
    <source>
        <dbReference type="Proteomes" id="UP001054837"/>
    </source>
</evidence>
<reference evidence="1 2" key="1">
    <citation type="submission" date="2021-06" db="EMBL/GenBank/DDBJ databases">
        <title>Caerostris darwini draft genome.</title>
        <authorList>
            <person name="Kono N."/>
            <person name="Arakawa K."/>
        </authorList>
    </citation>
    <scope>NUCLEOTIDE SEQUENCE [LARGE SCALE GENOMIC DNA]</scope>
</reference>
<protein>
    <submittedName>
        <fullName evidence="1">Uncharacterized protein</fullName>
    </submittedName>
</protein>